<evidence type="ECO:0000256" key="4">
    <source>
        <dbReference type="SAM" id="Coils"/>
    </source>
</evidence>
<dbReference type="PROSITE" id="PS50297">
    <property type="entry name" value="ANK_REP_REGION"/>
    <property type="match status" value="2"/>
</dbReference>
<dbReference type="SUPFAM" id="SSF54616">
    <property type="entry name" value="DNA-binding domain of Mlu1-box binding protein MBP1"/>
    <property type="match status" value="1"/>
</dbReference>
<keyword evidence="1" id="KW-0677">Repeat</keyword>
<dbReference type="InterPro" id="IPR051642">
    <property type="entry name" value="SWI6-like"/>
</dbReference>
<dbReference type="PROSITE" id="PS50088">
    <property type="entry name" value="ANK_REPEAT"/>
    <property type="match status" value="2"/>
</dbReference>
<dbReference type="InterPro" id="IPR018004">
    <property type="entry name" value="KilA/APSES_HTH"/>
</dbReference>
<dbReference type="PANTHER" id="PTHR43828">
    <property type="entry name" value="ASPARAGINASE"/>
    <property type="match status" value="1"/>
</dbReference>
<sequence>MQTAPTPSPAGPDAMPADGALPTIYLTSYQETPVFEAMVRNVAIMMRREDQWLNATQILKVAGMPKTQRTKYLEREVITGRHEKVQGGYGKFQGTWVPYEVGIELAHRNHVADILVPIFQLQSQAASMSSLPAGVMNAPASASKRKLAASNRKVASSNDAASTGSGRAGTAESGRLGGSIANSPFTSIPFQPAPVSAHKGKLSMDGNIRQMQAMSTHPLQQAHSPGNVYVMQTPQVIQGRTLQATTTGLMPGYGPAHVPQLYQPSGQPAQLPNAQSPMGLYPPHQAQYPQYQPNSNSQHQAMMLPAGKQPPNTHAMSLKRPYAGDSEILAGHPEHLTSAGVGMKQAGAVYVDQYGRPFRFAENPDAVATTEFANYTSEQAETDGPPPSKRIKLENPEVQDVMAAMAGESAPMTLAEVHAFLNHENEDAPMASLADIADADVENGEDYEIESGEAHGSLPPGTRLATRPQRPATTRDGTGATPIKNQSQSAARARAKLLGIFEASANESEDDVDLDRLLVPSPQSSPIRGNGDTSLESITARSEIDINQVIDERGHTALHWAASLARDNLVGQLIARGADIHRGNFAGETPLMRSVLATNNAESGVLFQSLLANHLGDSLRTVDNSHRTVLHHISAVAGIKGRSASANTYLSTLLAWMARAETPDQIRDYVNIQDANGDTALNVAARVGNRNIVKLLLDAGADKTKANKLGLRPGDFGVQVDGLDGCPPLAPRSRASHSTSLPPEKAQDLTTRLTAMIQDLNDQFTNEISNKQDKLDQLQSQVIEITRELANLRRQLAAENAKSAQLDSIEYKRQNLERALKLQEIEQWSDIDDAEVDDFSGTNPPDDSHQLTETISMLNDPQRILHLRRTRSWQAHMEEKLQFKLAGAENLDAEKLIQYKKAMASRLKVPVEAVDEGMLDQLSKAVENDGLKLDLPQMNLATAGS</sequence>
<feature type="compositionally biased region" description="Low complexity" evidence="5">
    <location>
        <begin position="160"/>
        <end position="174"/>
    </location>
</feature>
<reference evidence="7" key="1">
    <citation type="submission" date="2020-07" db="EMBL/GenBank/DDBJ databases">
        <title>Draft Genome Sequence of a Deep-Sea Yeast, Naganishia (Cryptococcus) liquefaciens strain N6.</title>
        <authorList>
            <person name="Han Y.W."/>
            <person name="Kajitani R."/>
            <person name="Morimoto H."/>
            <person name="Parhat M."/>
            <person name="Tsubouchi H."/>
            <person name="Bakenova O."/>
            <person name="Ogata M."/>
            <person name="Argunhan B."/>
            <person name="Aoki R."/>
            <person name="Kajiwara S."/>
            <person name="Itoh T."/>
            <person name="Iwasaki H."/>
        </authorList>
    </citation>
    <scope>NUCLEOTIDE SEQUENCE</scope>
    <source>
        <strain evidence="7">N6</strain>
    </source>
</reference>
<name>A0A8H3TPB5_9TREE</name>
<dbReference type="OrthoDB" id="6718656at2759"/>
<dbReference type="GO" id="GO:0033309">
    <property type="term" value="C:SBF transcription complex"/>
    <property type="evidence" value="ECO:0007669"/>
    <property type="project" value="TreeGrafter"/>
</dbReference>
<dbReference type="Gene3D" id="1.25.40.20">
    <property type="entry name" value="Ankyrin repeat-containing domain"/>
    <property type="match status" value="1"/>
</dbReference>
<feature type="domain" description="HTH APSES-type" evidence="6">
    <location>
        <begin position="24"/>
        <end position="132"/>
    </location>
</feature>
<evidence type="ECO:0000313" key="8">
    <source>
        <dbReference type="Proteomes" id="UP000620104"/>
    </source>
</evidence>
<dbReference type="SMART" id="SM00248">
    <property type="entry name" value="ANK"/>
    <property type="match status" value="2"/>
</dbReference>
<keyword evidence="4" id="KW-0175">Coiled coil</keyword>
<dbReference type="GO" id="GO:0030907">
    <property type="term" value="C:MBF transcription complex"/>
    <property type="evidence" value="ECO:0007669"/>
    <property type="project" value="TreeGrafter"/>
</dbReference>
<feature type="compositionally biased region" description="Polar residues" evidence="5">
    <location>
        <begin position="180"/>
        <end position="189"/>
    </location>
</feature>
<dbReference type="GO" id="GO:0003677">
    <property type="term" value="F:DNA binding"/>
    <property type="evidence" value="ECO:0007669"/>
    <property type="project" value="InterPro"/>
</dbReference>
<dbReference type="SMART" id="SM01252">
    <property type="entry name" value="KilA-N"/>
    <property type="match status" value="1"/>
</dbReference>
<dbReference type="SUPFAM" id="SSF48403">
    <property type="entry name" value="Ankyrin repeat"/>
    <property type="match status" value="1"/>
</dbReference>
<dbReference type="Proteomes" id="UP000620104">
    <property type="component" value="Unassembled WGS sequence"/>
</dbReference>
<evidence type="ECO:0000259" key="6">
    <source>
        <dbReference type="PROSITE" id="PS51299"/>
    </source>
</evidence>
<proteinExistence type="predicted"/>
<gene>
    <name evidence="7" type="ORF">NliqN6_1129</name>
</gene>
<feature type="region of interest" description="Disordered" evidence="5">
    <location>
        <begin position="451"/>
        <end position="489"/>
    </location>
</feature>
<dbReference type="InterPro" id="IPR036770">
    <property type="entry name" value="Ankyrin_rpt-contain_sf"/>
</dbReference>
<feature type="region of interest" description="Disordered" evidence="5">
    <location>
        <begin position="147"/>
        <end position="200"/>
    </location>
</feature>
<dbReference type="AlphaFoldDB" id="A0A8H3TPB5"/>
<dbReference type="PROSITE" id="PS51299">
    <property type="entry name" value="HTH_APSES"/>
    <property type="match status" value="1"/>
</dbReference>
<evidence type="ECO:0000256" key="3">
    <source>
        <dbReference type="PROSITE-ProRule" id="PRU00023"/>
    </source>
</evidence>
<dbReference type="Gene3D" id="3.10.260.10">
    <property type="entry name" value="Transcription regulator HTH, APSES-type DNA-binding domain"/>
    <property type="match status" value="1"/>
</dbReference>
<dbReference type="InterPro" id="IPR036887">
    <property type="entry name" value="HTH_APSES_sf"/>
</dbReference>
<dbReference type="InterPro" id="IPR003163">
    <property type="entry name" value="Tscrpt_reg_HTH_APSES-type"/>
</dbReference>
<dbReference type="InterPro" id="IPR002110">
    <property type="entry name" value="Ankyrin_rpt"/>
</dbReference>
<organism evidence="7 8">
    <name type="scientific">Naganishia liquefaciens</name>
    <dbReference type="NCBI Taxonomy" id="104408"/>
    <lineage>
        <taxon>Eukaryota</taxon>
        <taxon>Fungi</taxon>
        <taxon>Dikarya</taxon>
        <taxon>Basidiomycota</taxon>
        <taxon>Agaricomycotina</taxon>
        <taxon>Tremellomycetes</taxon>
        <taxon>Filobasidiales</taxon>
        <taxon>Filobasidiaceae</taxon>
        <taxon>Naganishia</taxon>
    </lineage>
</organism>
<evidence type="ECO:0000256" key="5">
    <source>
        <dbReference type="SAM" id="MobiDB-lite"/>
    </source>
</evidence>
<feature type="coiled-coil region" evidence="4">
    <location>
        <begin position="761"/>
        <end position="826"/>
    </location>
</feature>
<keyword evidence="8" id="KW-1185">Reference proteome</keyword>
<feature type="repeat" description="ANK" evidence="3">
    <location>
        <begin position="553"/>
        <end position="585"/>
    </location>
</feature>
<keyword evidence="2 3" id="KW-0040">ANK repeat</keyword>
<dbReference type="EMBL" id="BLZA01000009">
    <property type="protein sequence ID" value="GHJ84727.1"/>
    <property type="molecule type" value="Genomic_DNA"/>
</dbReference>
<evidence type="ECO:0000256" key="2">
    <source>
        <dbReference type="ARBA" id="ARBA00023043"/>
    </source>
</evidence>
<dbReference type="Pfam" id="PF04383">
    <property type="entry name" value="KilA-N"/>
    <property type="match status" value="1"/>
</dbReference>
<evidence type="ECO:0000256" key="1">
    <source>
        <dbReference type="ARBA" id="ARBA00022737"/>
    </source>
</evidence>
<dbReference type="Pfam" id="PF00023">
    <property type="entry name" value="Ank"/>
    <property type="match status" value="2"/>
</dbReference>
<accession>A0A8H3TPB5</accession>
<dbReference type="GO" id="GO:0001228">
    <property type="term" value="F:DNA-binding transcription activator activity, RNA polymerase II-specific"/>
    <property type="evidence" value="ECO:0007669"/>
    <property type="project" value="UniProtKB-ARBA"/>
</dbReference>
<feature type="repeat" description="ANK" evidence="3">
    <location>
        <begin position="676"/>
        <end position="708"/>
    </location>
</feature>
<evidence type="ECO:0000313" key="7">
    <source>
        <dbReference type="EMBL" id="GHJ84727.1"/>
    </source>
</evidence>
<comment type="caution">
    <text evidence="7">The sequence shown here is derived from an EMBL/GenBank/DDBJ whole genome shotgun (WGS) entry which is preliminary data.</text>
</comment>
<protein>
    <recommendedName>
        <fullName evidence="6">HTH APSES-type domain-containing protein</fullName>
    </recommendedName>
</protein>
<dbReference type="PANTHER" id="PTHR43828:SF3">
    <property type="entry name" value="CHROMO DOMAIN-CONTAINING PROTEIN"/>
    <property type="match status" value="1"/>
</dbReference>